<evidence type="ECO:0000256" key="1">
    <source>
        <dbReference type="ARBA" id="ARBA00004138"/>
    </source>
</evidence>
<keyword evidence="2" id="KW-0217">Developmental protein</keyword>
<protein>
    <recommendedName>
        <fullName evidence="13">Intraflagellar transport protein 172 homolog</fullName>
    </recommendedName>
</protein>
<evidence type="ECO:0000256" key="6">
    <source>
        <dbReference type="ARBA" id="ARBA00023069"/>
    </source>
</evidence>
<accession>A0ABR4Q9J4</accession>
<dbReference type="PANTHER" id="PTHR15722:SF2">
    <property type="entry name" value="INTRAFLAGELLAR TRANSPORT PROTEIN 172 HOMOLOG"/>
    <property type="match status" value="1"/>
</dbReference>
<keyword evidence="7" id="KW-0966">Cell projection</keyword>
<keyword evidence="12" id="KW-1185">Reference proteome</keyword>
<evidence type="ECO:0000256" key="8">
    <source>
        <dbReference type="ARBA" id="ARBA00038130"/>
    </source>
</evidence>
<dbReference type="Proteomes" id="UP001651158">
    <property type="component" value="Unassembled WGS sequence"/>
</dbReference>
<evidence type="ECO:0000259" key="10">
    <source>
        <dbReference type="Pfam" id="PF24762"/>
    </source>
</evidence>
<sequence>MESKISALAWSPNNKRLAVSTSDRLIVLFDEDGERRERFLTKPADGKSKKGYVVTDLSFSFDSTKLAIAQSDNMVFVYKLGESWEDKKAICNKFPQRSPVTCIIWSSEQQIIMGLMDGKVRLANTKNNKSSTIFNSGSYVVSLAANPSGKGFISGHADGKIARYNFDDDGNCVLQAKVANHSVPPFALTWAGNYIFAAGFDRRVVVYGRDGKARQQFDYSKDPTEKESTVAVSGPGGHVVAIGSYNKVRVYNFSIRKNVWEEVPPKVIRNLYAITAMCWKADGSKLIIGTLCGGVDQFDCCMKRKILKNFEFNYVGPSQIIVRNKQTQDKTLLKSNYGYEIEDVKVMGGDNYLVAQTSDTLVLVHIPTKELSEVYWRKNGTKYKIIFSSRKFCVIFGAGKLFVIEYGLSEVLGSVRTELTNPYLFSVRINERSTNSAACKKIAYMLDPKTVNVMDLTTGLTIGHYTHDVCLDWLELSEKANHLLLRDRKHQLILLNTETLSSSVLLPFCAFVQWIPQSDAIVAQAKDNISIWYNVDAIDRVTTLPLQGGDIIGVDRIGGKTEVLISKGMTTIRHPLDNSLIEFGTAMEDNDLERAVSFLDSLTMAEETESMWKKLSEKALQANNLLIAERCFAALGLFSKAQYLQVTRNIAEQEGDPNHYKVQTRLHILAGDLELAEAIFLEHNAVDEAISMYTNMHRYEKALEIAEAKNWPKLEMLREEYHKWLAETGQIEMLGDFRARDGDNATAVSLYLRASVPGKAATLALSDASLSEDRSVLEQIAQALVRANQQEKAGELYKRLRQYEAAMGCFRTGGAFQKALDVAREYLPSEVVWLEEEWGNYLVAHRQLDAAISHFIEAGAYIKALEAATKAGEWTKTAEILSSIDTGDNLDSKTAAAVASYRLELARYYSRTRQFALAEKVFLAAGESKLAIEMYTDAGMWEEAHSLASTSMQQDALNVMYMQQAESLEHSGKLKEAERLYLTVKRVDRAMTMYKSQRQYREMARLVRTHKPELLEQTLIRIAQELECEGNLRQAEQYYMEAGEWKSAVNMYRTRDLWEEAFRVAGECRQQPELRKQVAFLWAKHLGSDSAVRLLNRLGLLHTAIDYATEHCAFEFAFDLVRSCPVEKVAEVHNKYAMFLEDEGKLSEAEEQFIKAGRPREAVLMYVHNQDWKSAARVAREHDPESVNDVLLGQARIAFSERDFAQAEALLLRAQRPDMAVRAYRETGHWEDAIRVAQAYLPSKLQELLEEYEEEKMRTDSTAAAAGSACGGGGGDPHWSIQRGVNSIAARGSHGLTTSVQSSGSTHSLIASARQLEGNGEYLKAVEHYLKVTPDLLSENGGGGGEGESAATLAHSVETCENLWVHAANLAMKFLTPENSAQVTELVASKLARLQRYSTAGELLLNIDRFEEAVNVFVAGEEWEKARKIVKDLEPQLKSYVESKYKEFLKNRGQAEELAGVDVISAIEMYAEQGRWEKCIGAAERLYQETHAEHDYQLLHKYLATYAANLIKEKRAYDALLLYKRHGAPPYVQNFNVYKGIFQAIIAQRNLATADAYPTWATLRDTLLDLYQRVSSLSSAVKIQPSVVSIFERMFLVAHYYATRSALISAKLFDLAAKVSVSLLRDSDIIPADKAFFEAGTQCRKLGWHSMAFVFLNRFLDLMEVIEDHEGNSDALDSTDFQSTDIPLEVPIPEEPYCTNAEHEAVREWILAVSMDQKLDQVLPKDERGIYVACLRSSATGVSALPCVVTGYPVLRDGVSFSSKNGKHSANLEDWKRLTYAANAFFEQTELAVNDPDLLVMDFTHELHQKFLKEIEADLTRAWDSLPKPSPPQPQNKCLCALRTKLHELASRQEYYRRAYNEVVGQLTNISHGLPDWVFTCDTAHYPEEHIYGDEEIEEENEEEPIEQLGPDMLNFMLQTLRHREQRDREKALAEASATPLPPLKPSEQAFCGLSLSKRLQIESSIANFYENISECREAPFWPSMPLRTVR</sequence>
<keyword evidence="3" id="KW-0853">WD repeat</keyword>
<proteinExistence type="inferred from homology"/>
<name>A0ABR4Q9J4_9CEST</name>
<keyword evidence="4" id="KW-0677">Repeat</keyword>
<dbReference type="InterPro" id="IPR036322">
    <property type="entry name" value="WD40_repeat_dom_sf"/>
</dbReference>
<dbReference type="Gene3D" id="1.25.40.470">
    <property type="match status" value="4"/>
</dbReference>
<evidence type="ECO:0000256" key="3">
    <source>
        <dbReference type="ARBA" id="ARBA00022574"/>
    </source>
</evidence>
<comment type="subcellular location">
    <subcellularLocation>
        <location evidence="1">Cell projection</location>
        <location evidence="1">Cilium</location>
    </subcellularLocation>
</comment>
<evidence type="ECO:0000313" key="12">
    <source>
        <dbReference type="Proteomes" id="UP001651158"/>
    </source>
</evidence>
<evidence type="ECO:0008006" key="13">
    <source>
        <dbReference type="Google" id="ProtNLM"/>
    </source>
</evidence>
<gene>
    <name evidence="11" type="ORF">TcWFU_006623</name>
</gene>
<dbReference type="EMBL" id="JAKROA010000006">
    <property type="protein sequence ID" value="KAL5106294.1"/>
    <property type="molecule type" value="Genomic_DNA"/>
</dbReference>
<organism evidence="11 12">
    <name type="scientific">Taenia crassiceps</name>
    <dbReference type="NCBI Taxonomy" id="6207"/>
    <lineage>
        <taxon>Eukaryota</taxon>
        <taxon>Metazoa</taxon>
        <taxon>Spiralia</taxon>
        <taxon>Lophotrochozoa</taxon>
        <taxon>Platyhelminthes</taxon>
        <taxon>Cestoda</taxon>
        <taxon>Eucestoda</taxon>
        <taxon>Cyclophyllidea</taxon>
        <taxon>Taeniidae</taxon>
        <taxon>Taenia</taxon>
    </lineage>
</organism>
<comment type="caution">
    <text evidence="11">The sequence shown here is derived from an EMBL/GenBank/DDBJ whole genome shotgun (WGS) entry which is preliminary data.</text>
</comment>
<evidence type="ECO:0000256" key="2">
    <source>
        <dbReference type="ARBA" id="ARBA00022473"/>
    </source>
</evidence>
<dbReference type="Pfam" id="PF00400">
    <property type="entry name" value="WD40"/>
    <property type="match status" value="1"/>
</dbReference>
<dbReference type="InterPro" id="IPR056157">
    <property type="entry name" value="TPR_IFT80_172_dom"/>
</dbReference>
<feature type="domain" description="IF140/IFT172/WDR19 TPR" evidence="10">
    <location>
        <begin position="1021"/>
        <end position="1169"/>
    </location>
</feature>
<evidence type="ECO:0000256" key="7">
    <source>
        <dbReference type="ARBA" id="ARBA00023273"/>
    </source>
</evidence>
<dbReference type="InterPro" id="IPR056168">
    <property type="entry name" value="TPR_IF140/IFT172/WDR19"/>
</dbReference>
<feature type="domain" description="IFT80/172/WDR35 TPR" evidence="9">
    <location>
        <begin position="611"/>
        <end position="738"/>
    </location>
</feature>
<dbReference type="Gene3D" id="2.130.10.10">
    <property type="entry name" value="YVTN repeat-like/Quinoprotein amine dehydrogenase"/>
    <property type="match status" value="2"/>
</dbReference>
<dbReference type="SUPFAM" id="SSF50969">
    <property type="entry name" value="YVTN repeat-like/Quinoprotein amine dehydrogenase"/>
    <property type="match status" value="1"/>
</dbReference>
<evidence type="ECO:0000313" key="11">
    <source>
        <dbReference type="EMBL" id="KAL5106294.1"/>
    </source>
</evidence>
<keyword evidence="6" id="KW-0969">Cilium</keyword>
<dbReference type="InterPro" id="IPR001680">
    <property type="entry name" value="WD40_rpt"/>
</dbReference>
<dbReference type="PANTHER" id="PTHR15722">
    <property type="entry name" value="IFT140/172-RELATED"/>
    <property type="match status" value="1"/>
</dbReference>
<keyword evidence="5" id="KW-0802">TPR repeat</keyword>
<dbReference type="InterPro" id="IPR011044">
    <property type="entry name" value="Quino_amine_DH_bsu"/>
</dbReference>
<evidence type="ECO:0000256" key="5">
    <source>
        <dbReference type="ARBA" id="ARBA00022803"/>
    </source>
</evidence>
<dbReference type="Pfam" id="PF23387">
    <property type="entry name" value="TPR_IFT80_172"/>
    <property type="match status" value="1"/>
</dbReference>
<dbReference type="InterPro" id="IPR015943">
    <property type="entry name" value="WD40/YVTN_repeat-like_dom_sf"/>
</dbReference>
<evidence type="ECO:0000256" key="4">
    <source>
        <dbReference type="ARBA" id="ARBA00022737"/>
    </source>
</evidence>
<dbReference type="Pfam" id="PF24762">
    <property type="entry name" value="TPR_IF140-IFT172"/>
    <property type="match status" value="1"/>
</dbReference>
<reference evidence="11 12" key="1">
    <citation type="journal article" date="2022" name="Front. Cell. Infect. Microbiol.">
        <title>The Genomes of Two Strains of Taenia crassiceps the Animal Model for the Study of Human Cysticercosis.</title>
        <authorList>
            <person name="Bobes R.J."/>
            <person name="Estrada K."/>
            <person name="Rios-Valencia D.G."/>
            <person name="Calderon-Gallegos A."/>
            <person name="de la Torre P."/>
            <person name="Carrero J.C."/>
            <person name="Sanchez-Flores A."/>
            <person name="Laclette J.P."/>
        </authorList>
    </citation>
    <scope>NUCLEOTIDE SEQUENCE [LARGE SCALE GENOMIC DNA]</scope>
    <source>
        <strain evidence="11">WFUcys</strain>
    </source>
</reference>
<dbReference type="SUPFAM" id="SSF50978">
    <property type="entry name" value="WD40 repeat-like"/>
    <property type="match status" value="1"/>
</dbReference>
<comment type="similarity">
    <text evidence="8">Belongs to the IFT172 family.</text>
</comment>
<evidence type="ECO:0000259" key="9">
    <source>
        <dbReference type="Pfam" id="PF23387"/>
    </source>
</evidence>
<dbReference type="SMART" id="SM00320">
    <property type="entry name" value="WD40"/>
    <property type="match status" value="7"/>
</dbReference>